<name>A0A5B7HHF8_PORTR</name>
<gene>
    <name evidence="2" type="ORF">E2C01_063188</name>
</gene>
<feature type="region of interest" description="Disordered" evidence="1">
    <location>
        <begin position="36"/>
        <end position="62"/>
    </location>
</feature>
<evidence type="ECO:0000313" key="2">
    <source>
        <dbReference type="EMBL" id="MPC68975.1"/>
    </source>
</evidence>
<dbReference type="AlphaFoldDB" id="A0A5B7HHF8"/>
<feature type="compositionally biased region" description="Polar residues" evidence="1">
    <location>
        <begin position="43"/>
        <end position="62"/>
    </location>
</feature>
<reference evidence="2 3" key="1">
    <citation type="submission" date="2019-05" db="EMBL/GenBank/DDBJ databases">
        <title>Another draft genome of Portunus trituberculatus and its Hox gene families provides insights of decapod evolution.</title>
        <authorList>
            <person name="Jeong J.-H."/>
            <person name="Song I."/>
            <person name="Kim S."/>
            <person name="Choi T."/>
            <person name="Kim D."/>
            <person name="Ryu S."/>
            <person name="Kim W."/>
        </authorList>
    </citation>
    <scope>NUCLEOTIDE SEQUENCE [LARGE SCALE GENOMIC DNA]</scope>
    <source>
        <tissue evidence="2">Muscle</tissue>
    </source>
</reference>
<accession>A0A5B7HHF8</accession>
<organism evidence="2 3">
    <name type="scientific">Portunus trituberculatus</name>
    <name type="common">Swimming crab</name>
    <name type="synonym">Neptunus trituberculatus</name>
    <dbReference type="NCBI Taxonomy" id="210409"/>
    <lineage>
        <taxon>Eukaryota</taxon>
        <taxon>Metazoa</taxon>
        <taxon>Ecdysozoa</taxon>
        <taxon>Arthropoda</taxon>
        <taxon>Crustacea</taxon>
        <taxon>Multicrustacea</taxon>
        <taxon>Malacostraca</taxon>
        <taxon>Eumalacostraca</taxon>
        <taxon>Eucarida</taxon>
        <taxon>Decapoda</taxon>
        <taxon>Pleocyemata</taxon>
        <taxon>Brachyura</taxon>
        <taxon>Eubrachyura</taxon>
        <taxon>Portunoidea</taxon>
        <taxon>Portunidae</taxon>
        <taxon>Portuninae</taxon>
        <taxon>Portunus</taxon>
    </lineage>
</organism>
<keyword evidence="3" id="KW-1185">Reference proteome</keyword>
<dbReference type="Proteomes" id="UP000324222">
    <property type="component" value="Unassembled WGS sequence"/>
</dbReference>
<evidence type="ECO:0000313" key="3">
    <source>
        <dbReference type="Proteomes" id="UP000324222"/>
    </source>
</evidence>
<evidence type="ECO:0000256" key="1">
    <source>
        <dbReference type="SAM" id="MobiDB-lite"/>
    </source>
</evidence>
<proteinExistence type="predicted"/>
<sequence>MQKKTAYGHTSAHTLTLAERVQAWFLSRGGSTFLTGNGMRLSPQDTATLRSPTLASRYSSPL</sequence>
<dbReference type="EMBL" id="VSRR010028699">
    <property type="protein sequence ID" value="MPC68975.1"/>
    <property type="molecule type" value="Genomic_DNA"/>
</dbReference>
<protein>
    <submittedName>
        <fullName evidence="2">Uncharacterized protein</fullName>
    </submittedName>
</protein>
<comment type="caution">
    <text evidence="2">The sequence shown here is derived from an EMBL/GenBank/DDBJ whole genome shotgun (WGS) entry which is preliminary data.</text>
</comment>